<keyword evidence="1" id="KW-0732">Signal</keyword>
<dbReference type="InterPro" id="IPR013106">
    <property type="entry name" value="Ig_V-set"/>
</dbReference>
<dbReference type="Ensembl" id="ENSCCRT00000118519.1">
    <property type="protein sequence ID" value="ENSCCRP00000176399.1"/>
    <property type="gene ID" value="ENSCCRG00000058023.1"/>
</dbReference>
<keyword evidence="8" id="KW-1185">Reference proteome</keyword>
<sequence>IIHQLHSSSCSSYKTLENPITSDQTLVFDEEETNRVTLSCSYETSSEKIDLYWYRQYPNSEPQYILWKGARSRDGESDIPDPHFESSTTRTSTELIIKAATLKDSALYYCALWKDPVIQSF</sequence>
<evidence type="ECO:0000256" key="5">
    <source>
        <dbReference type="ARBA" id="ARBA00043266"/>
    </source>
</evidence>
<keyword evidence="5" id="KW-0391">Immunity</keyword>
<dbReference type="Proteomes" id="UP001108240">
    <property type="component" value="Unplaced"/>
</dbReference>
<evidence type="ECO:0000256" key="4">
    <source>
        <dbReference type="ARBA" id="ARBA00023319"/>
    </source>
</evidence>
<dbReference type="GeneTree" id="ENSGT00830000128446"/>
<dbReference type="InterPro" id="IPR036179">
    <property type="entry name" value="Ig-like_dom_sf"/>
</dbReference>
<dbReference type="PANTHER" id="PTHR19367:SF18">
    <property type="entry name" value="T CELL RECEPTOR ALPHA VARIABLE 16"/>
    <property type="match status" value="1"/>
</dbReference>
<dbReference type="OMA" id="CALWKST"/>
<dbReference type="PANTHER" id="PTHR19367">
    <property type="entry name" value="T-CELL RECEPTOR ALPHA CHAIN V REGION"/>
    <property type="match status" value="1"/>
</dbReference>
<dbReference type="GO" id="GO:0042101">
    <property type="term" value="C:T cell receptor complex"/>
    <property type="evidence" value="ECO:0007669"/>
    <property type="project" value="UniProtKB-KW"/>
</dbReference>
<organism evidence="7 8">
    <name type="scientific">Cyprinus carpio carpio</name>
    <dbReference type="NCBI Taxonomy" id="630221"/>
    <lineage>
        <taxon>Eukaryota</taxon>
        <taxon>Metazoa</taxon>
        <taxon>Chordata</taxon>
        <taxon>Craniata</taxon>
        <taxon>Vertebrata</taxon>
        <taxon>Euteleostomi</taxon>
        <taxon>Actinopterygii</taxon>
        <taxon>Neopterygii</taxon>
        <taxon>Teleostei</taxon>
        <taxon>Ostariophysi</taxon>
        <taxon>Cypriniformes</taxon>
        <taxon>Cyprinidae</taxon>
        <taxon>Cyprininae</taxon>
        <taxon>Cyprinus</taxon>
    </lineage>
</organism>
<evidence type="ECO:0000256" key="1">
    <source>
        <dbReference type="ARBA" id="ARBA00022729"/>
    </source>
</evidence>
<dbReference type="SMART" id="SM00406">
    <property type="entry name" value="IGv"/>
    <property type="match status" value="1"/>
</dbReference>
<reference evidence="7" key="2">
    <citation type="submission" date="2025-09" db="UniProtKB">
        <authorList>
            <consortium name="Ensembl"/>
        </authorList>
    </citation>
    <scope>IDENTIFICATION</scope>
</reference>
<dbReference type="PROSITE" id="PS50835">
    <property type="entry name" value="IG_LIKE"/>
    <property type="match status" value="1"/>
</dbReference>
<evidence type="ECO:0000256" key="2">
    <source>
        <dbReference type="ARBA" id="ARBA00023130"/>
    </source>
</evidence>
<evidence type="ECO:0000313" key="7">
    <source>
        <dbReference type="Ensembl" id="ENSCCRP00000176399.1"/>
    </source>
</evidence>
<evidence type="ECO:0000259" key="6">
    <source>
        <dbReference type="PROSITE" id="PS50835"/>
    </source>
</evidence>
<dbReference type="InterPro" id="IPR051287">
    <property type="entry name" value="TCR_variable_region"/>
</dbReference>
<dbReference type="Gene3D" id="2.60.40.10">
    <property type="entry name" value="Immunoglobulins"/>
    <property type="match status" value="1"/>
</dbReference>
<proteinExistence type="predicted"/>
<evidence type="ECO:0000256" key="3">
    <source>
        <dbReference type="ARBA" id="ARBA00023170"/>
    </source>
</evidence>
<dbReference type="GO" id="GO:0002250">
    <property type="term" value="P:adaptive immune response"/>
    <property type="evidence" value="ECO:0007669"/>
    <property type="project" value="UniProtKB-KW"/>
</dbReference>
<keyword evidence="2" id="KW-1064">Adaptive immunity</keyword>
<keyword evidence="5" id="KW-1279">T cell receptor</keyword>
<dbReference type="AlphaFoldDB" id="A0A9J8D2W6"/>
<evidence type="ECO:0000313" key="8">
    <source>
        <dbReference type="Proteomes" id="UP001108240"/>
    </source>
</evidence>
<protein>
    <recommendedName>
        <fullName evidence="6">Ig-like domain-containing protein</fullName>
    </recommendedName>
</protein>
<reference evidence="7" key="1">
    <citation type="submission" date="2025-08" db="UniProtKB">
        <authorList>
            <consortium name="Ensembl"/>
        </authorList>
    </citation>
    <scope>IDENTIFICATION</scope>
</reference>
<dbReference type="InterPro" id="IPR013783">
    <property type="entry name" value="Ig-like_fold"/>
</dbReference>
<keyword evidence="4" id="KW-0393">Immunoglobulin domain</keyword>
<keyword evidence="3" id="KW-0675">Receptor</keyword>
<dbReference type="SUPFAM" id="SSF48726">
    <property type="entry name" value="Immunoglobulin"/>
    <property type="match status" value="1"/>
</dbReference>
<accession>A0A9J8D2W6</accession>
<dbReference type="InterPro" id="IPR007110">
    <property type="entry name" value="Ig-like_dom"/>
</dbReference>
<dbReference type="Pfam" id="PF07686">
    <property type="entry name" value="V-set"/>
    <property type="match status" value="1"/>
</dbReference>
<name>A0A9J8D2W6_CYPCA</name>
<feature type="domain" description="Ig-like" evidence="6">
    <location>
        <begin position="19"/>
        <end position="110"/>
    </location>
</feature>